<comment type="caution">
    <text evidence="7">The sequence shown here is derived from an EMBL/GenBank/DDBJ whole genome shotgun (WGS) entry which is preliminary data.</text>
</comment>
<proteinExistence type="inferred from homology"/>
<dbReference type="InterPro" id="IPR045214">
    <property type="entry name" value="Surf1/Surf4"/>
</dbReference>
<dbReference type="PANTHER" id="PTHR23427:SF2">
    <property type="entry name" value="SURFEIT LOCUS PROTEIN 1"/>
    <property type="match status" value="1"/>
</dbReference>
<evidence type="ECO:0000313" key="7">
    <source>
        <dbReference type="EMBL" id="TDQ82413.1"/>
    </source>
</evidence>
<reference evidence="7 8" key="1">
    <citation type="submission" date="2019-03" db="EMBL/GenBank/DDBJ databases">
        <title>Genomic Encyclopedia of Type Strains, Phase III (KMG-III): the genomes of soil and plant-associated and newly described type strains.</title>
        <authorList>
            <person name="Whitman W."/>
        </authorList>
    </citation>
    <scope>NUCLEOTIDE SEQUENCE [LARGE SCALE GENOMIC DNA]</scope>
    <source>
        <strain evidence="7 8">CGMCC 1.7660</strain>
    </source>
</reference>
<gene>
    <name evidence="7" type="ORF">A8950_2236</name>
</gene>
<dbReference type="CDD" id="cd06662">
    <property type="entry name" value="SURF1"/>
    <property type="match status" value="1"/>
</dbReference>
<dbReference type="Proteomes" id="UP000295783">
    <property type="component" value="Unassembled WGS sequence"/>
</dbReference>
<evidence type="ECO:0000256" key="4">
    <source>
        <dbReference type="ARBA" id="ARBA00022989"/>
    </source>
</evidence>
<feature type="transmembrane region" description="Helical" evidence="6">
    <location>
        <begin position="214"/>
        <end position="233"/>
    </location>
</feature>
<evidence type="ECO:0000256" key="6">
    <source>
        <dbReference type="RuleBase" id="RU363076"/>
    </source>
</evidence>
<dbReference type="GO" id="GO:0005886">
    <property type="term" value="C:plasma membrane"/>
    <property type="evidence" value="ECO:0007669"/>
    <property type="project" value="UniProtKB-SubCell"/>
</dbReference>
<keyword evidence="5 6" id="KW-0472">Membrane</keyword>
<evidence type="ECO:0000256" key="1">
    <source>
        <dbReference type="ARBA" id="ARBA00004370"/>
    </source>
</evidence>
<dbReference type="PANTHER" id="PTHR23427">
    <property type="entry name" value="SURFEIT LOCUS PROTEIN"/>
    <property type="match status" value="1"/>
</dbReference>
<organism evidence="7 8">
    <name type="scientific">Dongia mobilis</name>
    <dbReference type="NCBI Taxonomy" id="578943"/>
    <lineage>
        <taxon>Bacteria</taxon>
        <taxon>Pseudomonadati</taxon>
        <taxon>Pseudomonadota</taxon>
        <taxon>Alphaproteobacteria</taxon>
        <taxon>Rhodospirillales</taxon>
        <taxon>Dongiaceae</taxon>
        <taxon>Dongia</taxon>
    </lineage>
</organism>
<dbReference type="PROSITE" id="PS50895">
    <property type="entry name" value="SURF1"/>
    <property type="match status" value="1"/>
</dbReference>
<dbReference type="AlphaFoldDB" id="A0A4R6WNB7"/>
<evidence type="ECO:0000256" key="2">
    <source>
        <dbReference type="ARBA" id="ARBA00007165"/>
    </source>
</evidence>
<evidence type="ECO:0000256" key="5">
    <source>
        <dbReference type="ARBA" id="ARBA00023136"/>
    </source>
</evidence>
<comment type="similarity">
    <text evidence="2 6">Belongs to the SURF1 family.</text>
</comment>
<dbReference type="InterPro" id="IPR002994">
    <property type="entry name" value="Surf1/Shy1"/>
</dbReference>
<keyword evidence="6" id="KW-1003">Cell membrane</keyword>
<protein>
    <recommendedName>
        <fullName evidence="6">SURF1-like protein</fullName>
    </recommendedName>
</protein>
<name>A0A4R6WNB7_9PROT</name>
<dbReference type="Pfam" id="PF02104">
    <property type="entry name" value="SURF1"/>
    <property type="match status" value="1"/>
</dbReference>
<evidence type="ECO:0000313" key="8">
    <source>
        <dbReference type="Proteomes" id="UP000295783"/>
    </source>
</evidence>
<dbReference type="OrthoDB" id="6079986at2"/>
<evidence type="ECO:0000256" key="3">
    <source>
        <dbReference type="ARBA" id="ARBA00022692"/>
    </source>
</evidence>
<keyword evidence="4 6" id="KW-1133">Transmembrane helix</keyword>
<sequence>MTQPSLLSRFRPKLWPTLITIPAVLFMLALCVWQVQRLYWKEGLIAERVARSEATAIPLPPIGANIAEAEFRRVELLGRFDHAREFYLAARSQNGNVGYWVVTPFLLADGGGAVLVNRGWVPNEKKQPETRAEGQLPDGIAIEALVRQPQRQAWFQPDNEPQKNTWYYLDPAEIAAASGLPLRQDLYLDIVKGEVPGGFPIGGQTRINLPNDHLQYAITWGSLALALIVIYVMSSLEKGQAARSPRGQP</sequence>
<dbReference type="EMBL" id="SNYW01000008">
    <property type="protein sequence ID" value="TDQ82413.1"/>
    <property type="molecule type" value="Genomic_DNA"/>
</dbReference>
<comment type="subcellular location">
    <subcellularLocation>
        <location evidence="6">Cell membrane</location>
        <topology evidence="6">Multi-pass membrane protein</topology>
    </subcellularLocation>
    <subcellularLocation>
        <location evidence="1">Membrane</location>
    </subcellularLocation>
</comment>
<feature type="transmembrane region" description="Helical" evidence="6">
    <location>
        <begin position="14"/>
        <end position="33"/>
    </location>
</feature>
<dbReference type="RefSeq" id="WP_133613695.1">
    <property type="nucleotide sequence ID" value="NZ_SNYW01000008.1"/>
</dbReference>
<keyword evidence="3 6" id="KW-0812">Transmembrane</keyword>
<keyword evidence="8" id="KW-1185">Reference proteome</keyword>
<accession>A0A4R6WNB7</accession>